<keyword evidence="2" id="KW-1185">Reference proteome</keyword>
<dbReference type="AlphaFoldDB" id="A0A1M7KG24"/>
<evidence type="ECO:0000313" key="2">
    <source>
        <dbReference type="Proteomes" id="UP000184206"/>
    </source>
</evidence>
<organism evidence="1 2">
    <name type="scientific">Lacicoccus alkaliphilus DSM 16010</name>
    <dbReference type="NCBI Taxonomy" id="1123231"/>
    <lineage>
        <taxon>Bacteria</taxon>
        <taxon>Bacillati</taxon>
        <taxon>Bacillota</taxon>
        <taxon>Bacilli</taxon>
        <taxon>Bacillales</taxon>
        <taxon>Salinicoccaceae</taxon>
        <taxon>Lacicoccus</taxon>
    </lineage>
</organism>
<dbReference type="InterPro" id="IPR013321">
    <property type="entry name" value="Arc_rbn_hlx_hlx"/>
</dbReference>
<name>A0A1M7KG24_9BACL</name>
<accession>A0A1M7KG24</accession>
<protein>
    <submittedName>
        <fullName evidence="1">CopG family transcriptional regulator / antitoxin EndoAI</fullName>
    </submittedName>
</protein>
<dbReference type="GO" id="GO:0006355">
    <property type="term" value="P:regulation of DNA-templated transcription"/>
    <property type="evidence" value="ECO:0007669"/>
    <property type="project" value="InterPro"/>
</dbReference>
<reference evidence="1 2" key="1">
    <citation type="submission" date="2016-11" db="EMBL/GenBank/DDBJ databases">
        <authorList>
            <person name="Jaros S."/>
            <person name="Januszkiewicz K."/>
            <person name="Wedrychowicz H."/>
        </authorList>
    </citation>
    <scope>NUCLEOTIDE SEQUENCE [LARGE SCALE GENOMIC DNA]</scope>
    <source>
        <strain evidence="1 2">DSM 16010</strain>
    </source>
</reference>
<dbReference type="Proteomes" id="UP000184206">
    <property type="component" value="Unassembled WGS sequence"/>
</dbReference>
<dbReference type="EMBL" id="FRCF01000017">
    <property type="protein sequence ID" value="SHM63792.1"/>
    <property type="molecule type" value="Genomic_DNA"/>
</dbReference>
<dbReference type="Gene3D" id="1.10.1220.10">
    <property type="entry name" value="Met repressor-like"/>
    <property type="match status" value="1"/>
</dbReference>
<gene>
    <name evidence="1" type="ORF">SAMN02745189_02522</name>
</gene>
<dbReference type="RefSeq" id="WP_178138273.1">
    <property type="nucleotide sequence ID" value="NZ_FRCF01000017.1"/>
</dbReference>
<sequence>MNMNDQPSVSSLDIALKKGYIEMREINLSIVSEFHIVECEAHKRNEKNLEYIKDGE</sequence>
<proteinExistence type="predicted"/>
<dbReference type="STRING" id="1123231.SAMN02745189_02522"/>
<evidence type="ECO:0000313" key="1">
    <source>
        <dbReference type="EMBL" id="SHM63792.1"/>
    </source>
</evidence>